<gene>
    <name evidence="1" type="ORF">D6851_05890</name>
</gene>
<proteinExistence type="predicted"/>
<organism evidence="1 2">
    <name type="scientific">Altericroceibacterium spongiae</name>
    <dbReference type="NCBI Taxonomy" id="2320269"/>
    <lineage>
        <taxon>Bacteria</taxon>
        <taxon>Pseudomonadati</taxon>
        <taxon>Pseudomonadota</taxon>
        <taxon>Alphaproteobacteria</taxon>
        <taxon>Sphingomonadales</taxon>
        <taxon>Erythrobacteraceae</taxon>
        <taxon>Altericroceibacterium</taxon>
    </lineage>
</organism>
<dbReference type="RefSeq" id="WP_120323920.1">
    <property type="nucleotide sequence ID" value="NZ_RAPF01000002.1"/>
</dbReference>
<comment type="caution">
    <text evidence="1">The sequence shown here is derived from an EMBL/GenBank/DDBJ whole genome shotgun (WGS) entry which is preliminary data.</text>
</comment>
<dbReference type="EMBL" id="RAPF01000002">
    <property type="protein sequence ID" value="RKF22727.1"/>
    <property type="molecule type" value="Genomic_DNA"/>
</dbReference>
<dbReference type="AlphaFoldDB" id="A0A420EPY5"/>
<evidence type="ECO:0000313" key="2">
    <source>
        <dbReference type="Proteomes" id="UP000284395"/>
    </source>
</evidence>
<name>A0A420EPY5_9SPHN</name>
<dbReference type="Proteomes" id="UP000284395">
    <property type="component" value="Unassembled WGS sequence"/>
</dbReference>
<sequence length="120" mass="12438">MDFTSVNARLLTRYGGDVTLSRLTEGPPPQNPWDPPSTSVIVSEALRFIATDAATELVASGVVLADDLLGVMALPGAALVEPKIGDTVTADGKAYTLLSAKPVHSVAGDAIHYAIHARTA</sequence>
<reference evidence="1 2" key="1">
    <citation type="submission" date="2018-09" db="EMBL/GenBank/DDBJ databases">
        <title>Altererythrobacter spongiae sp. nov., isolated from a marine sponge.</title>
        <authorList>
            <person name="Zhuang L."/>
            <person name="Luo L."/>
        </authorList>
    </citation>
    <scope>NUCLEOTIDE SEQUENCE [LARGE SCALE GENOMIC DNA]</scope>
    <source>
        <strain evidence="1 2">HN-Y73</strain>
    </source>
</reference>
<dbReference type="OrthoDB" id="7205619at2"/>
<keyword evidence="2" id="KW-1185">Reference proteome</keyword>
<accession>A0A420EPY5</accession>
<evidence type="ECO:0000313" key="1">
    <source>
        <dbReference type="EMBL" id="RKF22727.1"/>
    </source>
</evidence>
<protein>
    <submittedName>
        <fullName evidence="1">Uncharacterized protein</fullName>
    </submittedName>
</protein>